<dbReference type="Pfam" id="PF00300">
    <property type="entry name" value="His_Phos_1"/>
    <property type="match status" value="1"/>
</dbReference>
<dbReference type="GO" id="GO:0016791">
    <property type="term" value="F:phosphatase activity"/>
    <property type="evidence" value="ECO:0007669"/>
    <property type="project" value="TreeGrafter"/>
</dbReference>
<evidence type="ECO:0000256" key="1">
    <source>
        <dbReference type="SAM" id="Phobius"/>
    </source>
</evidence>
<dbReference type="Gene3D" id="3.40.50.1240">
    <property type="entry name" value="Phosphoglycerate mutase-like"/>
    <property type="match status" value="1"/>
</dbReference>
<organism evidence="2 3">
    <name type="scientific">Letharia columbiana</name>
    <dbReference type="NCBI Taxonomy" id="112416"/>
    <lineage>
        <taxon>Eukaryota</taxon>
        <taxon>Fungi</taxon>
        <taxon>Dikarya</taxon>
        <taxon>Ascomycota</taxon>
        <taxon>Pezizomycotina</taxon>
        <taxon>Lecanoromycetes</taxon>
        <taxon>OSLEUM clade</taxon>
        <taxon>Lecanoromycetidae</taxon>
        <taxon>Lecanorales</taxon>
        <taxon>Lecanorineae</taxon>
        <taxon>Parmeliaceae</taxon>
        <taxon>Letharia</taxon>
    </lineage>
</organism>
<proteinExistence type="predicted"/>
<dbReference type="Proteomes" id="UP000578531">
    <property type="component" value="Unassembled WGS sequence"/>
</dbReference>
<dbReference type="InterPro" id="IPR029033">
    <property type="entry name" value="His_PPase_superfam"/>
</dbReference>
<keyword evidence="1" id="KW-0812">Transmembrane</keyword>
<dbReference type="RefSeq" id="XP_037160366.1">
    <property type="nucleotide sequence ID" value="XM_037312726.1"/>
</dbReference>
<dbReference type="SMART" id="SM00855">
    <property type="entry name" value="PGAM"/>
    <property type="match status" value="1"/>
</dbReference>
<gene>
    <name evidence="2" type="ORF">HO173_010841</name>
</gene>
<dbReference type="SUPFAM" id="SSF53254">
    <property type="entry name" value="Phosphoglycerate mutase-like"/>
    <property type="match status" value="3"/>
</dbReference>
<evidence type="ECO:0000313" key="2">
    <source>
        <dbReference type="EMBL" id="KAF6230933.1"/>
    </source>
</evidence>
<keyword evidence="3" id="KW-1185">Reference proteome</keyword>
<evidence type="ECO:0000313" key="3">
    <source>
        <dbReference type="Proteomes" id="UP000578531"/>
    </source>
</evidence>
<feature type="transmembrane region" description="Helical" evidence="1">
    <location>
        <begin position="134"/>
        <end position="153"/>
    </location>
</feature>
<dbReference type="AlphaFoldDB" id="A0A8H6FLX2"/>
<evidence type="ECO:0008006" key="4">
    <source>
        <dbReference type="Google" id="ProtNLM"/>
    </source>
</evidence>
<dbReference type="InterPro" id="IPR013078">
    <property type="entry name" value="His_Pase_superF_clade-1"/>
</dbReference>
<reference evidence="2 3" key="1">
    <citation type="journal article" date="2020" name="Genomics">
        <title>Complete, high-quality genomes from long-read metagenomic sequencing of two wolf lichen thalli reveals enigmatic genome architecture.</title>
        <authorList>
            <person name="McKenzie S.K."/>
            <person name="Walston R.F."/>
            <person name="Allen J.L."/>
        </authorList>
    </citation>
    <scope>NUCLEOTIDE SEQUENCE [LARGE SCALE GENOMIC DNA]</scope>
    <source>
        <strain evidence="2">WasteWater2</strain>
    </source>
</reference>
<dbReference type="GeneID" id="59292487"/>
<dbReference type="EMBL" id="JACCJC010000062">
    <property type="protein sequence ID" value="KAF6230933.1"/>
    <property type="molecule type" value="Genomic_DNA"/>
</dbReference>
<dbReference type="CDD" id="cd07067">
    <property type="entry name" value="HP_PGM_like"/>
    <property type="match status" value="1"/>
</dbReference>
<comment type="caution">
    <text evidence="2">The sequence shown here is derived from an EMBL/GenBank/DDBJ whole genome shotgun (WGS) entry which is preliminary data.</text>
</comment>
<keyword evidence="1" id="KW-1133">Transmembrane helix</keyword>
<accession>A0A8H6FLX2</accession>
<sequence>MNQTSSTKYTTVPGFFLQDESSTDAKSFDYAVSDFGLIKRAYNTDKEYDPEKKRTQWERFYQQISELNSQASSSVRYKVIYMGRHGEGVHNVAENYYGTSAWDSYWSKQDGNDTVIWADAHLTDKGIEQAPYDYSIRVFICFLSFGLLTLFLLHKMNQTSSTKYTTVPGFFLQDESSTDAKSFDYAASDFGLIKRTYNTDKEYDPEKKRTQWERFYQQISELNSQASSSVRYKVIYMGRHGEGVHNVAENYYGTSAWDSYWSKQDGNDTVIWADAHLTEKGIEQARIANKFWALEMATQHIPVPESFYTSPLDRCLATADITFNGLQLPAQQPCVPEVKELLREVIGIHTCDRRSQKTYIHTNFPAYTFEPGFAEDDEMWRPEVRESSSLHDTRMRKLLGDIFTHDDSTYISFTTHSGSIASLLRVTGHREFRVPTGAVIPVLIKAEMTHAEPS</sequence>
<dbReference type="OrthoDB" id="496981at2759"/>
<dbReference type="PANTHER" id="PTHR48100">
    <property type="entry name" value="BROAD-SPECIFICITY PHOSPHATASE YOR283W-RELATED"/>
    <property type="match status" value="1"/>
</dbReference>
<dbReference type="InterPro" id="IPR050275">
    <property type="entry name" value="PGM_Phosphatase"/>
</dbReference>
<dbReference type="GO" id="GO:0005737">
    <property type="term" value="C:cytoplasm"/>
    <property type="evidence" value="ECO:0007669"/>
    <property type="project" value="TreeGrafter"/>
</dbReference>
<protein>
    <recommendedName>
        <fullName evidence="4">Phosphoglycerate mutase</fullName>
    </recommendedName>
</protein>
<name>A0A8H6FLX2_9LECA</name>
<dbReference type="PANTHER" id="PTHR48100:SF1">
    <property type="entry name" value="HISTIDINE PHOSPHATASE FAMILY PROTEIN-RELATED"/>
    <property type="match status" value="1"/>
</dbReference>
<keyword evidence="1" id="KW-0472">Membrane</keyword>